<accession>A0AA36IE98</accession>
<dbReference type="InterPro" id="IPR016024">
    <property type="entry name" value="ARM-type_fold"/>
</dbReference>
<name>A0AA36IE98_9DINO</name>
<proteinExistence type="predicted"/>
<dbReference type="PANTHER" id="PTHR19316:SF18">
    <property type="entry name" value="HSP70-BINDING PROTEIN 1"/>
    <property type="match status" value="1"/>
</dbReference>
<dbReference type="GO" id="GO:0000774">
    <property type="term" value="F:adenyl-nucleotide exchange factor activity"/>
    <property type="evidence" value="ECO:0007669"/>
    <property type="project" value="TreeGrafter"/>
</dbReference>
<dbReference type="PANTHER" id="PTHR19316">
    <property type="entry name" value="PROTEIN FOLDING REGULATOR"/>
    <property type="match status" value="1"/>
</dbReference>
<dbReference type="InterPro" id="IPR011989">
    <property type="entry name" value="ARM-like"/>
</dbReference>
<keyword evidence="2" id="KW-1185">Reference proteome</keyword>
<evidence type="ECO:0000313" key="1">
    <source>
        <dbReference type="EMBL" id="CAJ1386143.1"/>
    </source>
</evidence>
<evidence type="ECO:0000313" key="2">
    <source>
        <dbReference type="Proteomes" id="UP001178507"/>
    </source>
</evidence>
<organism evidence="1 2">
    <name type="scientific">Effrenium voratum</name>
    <dbReference type="NCBI Taxonomy" id="2562239"/>
    <lineage>
        <taxon>Eukaryota</taxon>
        <taxon>Sar</taxon>
        <taxon>Alveolata</taxon>
        <taxon>Dinophyceae</taxon>
        <taxon>Suessiales</taxon>
        <taxon>Symbiodiniaceae</taxon>
        <taxon>Effrenium</taxon>
    </lineage>
</organism>
<gene>
    <name evidence="1" type="ORF">EVOR1521_LOCUS12583</name>
</gene>
<dbReference type="InterPro" id="IPR050693">
    <property type="entry name" value="Hsp70_NEF-Inhibitors"/>
</dbReference>
<dbReference type="Gene3D" id="1.25.10.10">
    <property type="entry name" value="Leucine-rich Repeat Variant"/>
    <property type="match status" value="1"/>
</dbReference>
<sequence>MTEAADQIRSESRSDESISTALEVIDRCCDDPDCARNAEKLDVLQPLLDLLTTHGGSVRTRTLEILALLFSNNPNIQEAGMKRGAAKLCIGLTQESPVGSEERSKAFRALVALVRNVQEFEKFLLAEEPGRALLVQCLSPEELPGTREKAASFVRSLAENGSMAPEHVKPLATALAALFPKLQEAGIQYKETVSSCALQLSTFKAECPPELLSAVEARLKELDEKDPEVENEVSCLKQCAEALA</sequence>
<dbReference type="Proteomes" id="UP001178507">
    <property type="component" value="Unassembled WGS sequence"/>
</dbReference>
<comment type="caution">
    <text evidence="1">The sequence shown here is derived from an EMBL/GenBank/DDBJ whole genome shotgun (WGS) entry which is preliminary data.</text>
</comment>
<reference evidence="1" key="1">
    <citation type="submission" date="2023-08" db="EMBL/GenBank/DDBJ databases">
        <authorList>
            <person name="Chen Y."/>
            <person name="Shah S."/>
            <person name="Dougan E. K."/>
            <person name="Thang M."/>
            <person name="Chan C."/>
        </authorList>
    </citation>
    <scope>NUCLEOTIDE SEQUENCE</scope>
</reference>
<dbReference type="GO" id="GO:0005783">
    <property type="term" value="C:endoplasmic reticulum"/>
    <property type="evidence" value="ECO:0007669"/>
    <property type="project" value="TreeGrafter"/>
</dbReference>
<dbReference type="SUPFAM" id="SSF48371">
    <property type="entry name" value="ARM repeat"/>
    <property type="match status" value="1"/>
</dbReference>
<dbReference type="AlphaFoldDB" id="A0AA36IE98"/>
<protein>
    <submittedName>
        <fullName evidence="1">Uncharacterized protein</fullName>
    </submittedName>
</protein>
<dbReference type="EMBL" id="CAUJNA010001335">
    <property type="protein sequence ID" value="CAJ1386143.1"/>
    <property type="molecule type" value="Genomic_DNA"/>
</dbReference>